<dbReference type="Proteomes" id="UP000053766">
    <property type="component" value="Unassembled WGS sequence"/>
</dbReference>
<feature type="compositionally biased region" description="Basic and acidic residues" evidence="1">
    <location>
        <begin position="16"/>
        <end position="29"/>
    </location>
</feature>
<evidence type="ECO:0000313" key="3">
    <source>
        <dbReference type="Proteomes" id="UP000053766"/>
    </source>
</evidence>
<sequence length="215" mass="22657">MSKRGRRDGSPDEGNDTDRGTRRGRRGDSSKSTIPVARKKVPSVIGTSSGKKVASGGNPRRGKAVFEEGDTGTNSPSTSSSSESDDLDVSFHINKKPQKGKVPPTQRKKRPALRKPSVKSPGKVFPGNYGQRSPPKAAAVTASPLPGAFRDAASIVPHCDSPTTSVGTAATIPMRLGDSATRCSPGGGRTLQDVEADEEVWLISLMSHILKNNDL</sequence>
<organism evidence="2 3">
    <name type="scientific">Dictyocaulus viviparus</name>
    <name type="common">Bovine lungworm</name>
    <dbReference type="NCBI Taxonomy" id="29172"/>
    <lineage>
        <taxon>Eukaryota</taxon>
        <taxon>Metazoa</taxon>
        <taxon>Ecdysozoa</taxon>
        <taxon>Nematoda</taxon>
        <taxon>Chromadorea</taxon>
        <taxon>Rhabditida</taxon>
        <taxon>Rhabditina</taxon>
        <taxon>Rhabditomorpha</taxon>
        <taxon>Strongyloidea</taxon>
        <taxon>Metastrongylidae</taxon>
        <taxon>Dictyocaulus</taxon>
    </lineage>
</organism>
<dbReference type="EMBL" id="KN716299">
    <property type="protein sequence ID" value="KJH47626.1"/>
    <property type="molecule type" value="Genomic_DNA"/>
</dbReference>
<accession>A0A0D8XZ45</accession>
<proteinExistence type="predicted"/>
<gene>
    <name evidence="2" type="ORF">DICVIV_06285</name>
</gene>
<name>A0A0D8XZ45_DICVI</name>
<feature type="region of interest" description="Disordered" evidence="1">
    <location>
        <begin position="1"/>
        <end position="139"/>
    </location>
</feature>
<feature type="compositionally biased region" description="Basic residues" evidence="1">
    <location>
        <begin position="106"/>
        <end position="117"/>
    </location>
</feature>
<reference evidence="2 3" key="1">
    <citation type="submission" date="2013-11" db="EMBL/GenBank/DDBJ databases">
        <title>Draft genome of the bovine lungworm Dictyocaulus viviparus.</title>
        <authorList>
            <person name="Mitreva M."/>
        </authorList>
    </citation>
    <scope>NUCLEOTIDE SEQUENCE [LARGE SCALE GENOMIC DNA]</scope>
    <source>
        <strain evidence="2 3">HannoverDv2000</strain>
    </source>
</reference>
<evidence type="ECO:0000313" key="2">
    <source>
        <dbReference type="EMBL" id="KJH47626.1"/>
    </source>
</evidence>
<evidence type="ECO:0000256" key="1">
    <source>
        <dbReference type="SAM" id="MobiDB-lite"/>
    </source>
</evidence>
<protein>
    <submittedName>
        <fullName evidence="2">Uncharacterized protein</fullName>
    </submittedName>
</protein>
<keyword evidence="3" id="KW-1185">Reference proteome</keyword>
<reference evidence="3" key="2">
    <citation type="journal article" date="2016" name="Sci. Rep.">
        <title>Dictyocaulus viviparus genome, variome and transcriptome elucidate lungworm biology and support future intervention.</title>
        <authorList>
            <person name="McNulty S.N."/>
            <person name="Strube C."/>
            <person name="Rosa B.A."/>
            <person name="Martin J.C."/>
            <person name="Tyagi R."/>
            <person name="Choi Y.J."/>
            <person name="Wang Q."/>
            <person name="Hallsworth Pepin K."/>
            <person name="Zhang X."/>
            <person name="Ozersky P."/>
            <person name="Wilson R.K."/>
            <person name="Sternberg P.W."/>
            <person name="Gasser R.B."/>
            <person name="Mitreva M."/>
        </authorList>
    </citation>
    <scope>NUCLEOTIDE SEQUENCE [LARGE SCALE GENOMIC DNA]</scope>
    <source>
        <strain evidence="3">HannoverDv2000</strain>
    </source>
</reference>
<feature type="compositionally biased region" description="Low complexity" evidence="1">
    <location>
        <begin position="71"/>
        <end position="82"/>
    </location>
</feature>
<dbReference type="AlphaFoldDB" id="A0A0D8XZ45"/>